<evidence type="ECO:0000256" key="18">
    <source>
        <dbReference type="PIRSR" id="PIRSR000615-3"/>
    </source>
</evidence>
<evidence type="ECO:0000256" key="11">
    <source>
        <dbReference type="ARBA" id="ARBA00023157"/>
    </source>
</evidence>
<dbReference type="EMBL" id="JH431834">
    <property type="status" value="NOT_ANNOTATED_CDS"/>
    <property type="molecule type" value="Genomic_DNA"/>
</dbReference>
<dbReference type="InterPro" id="IPR001245">
    <property type="entry name" value="Ser-Thr/Tyr_kinase_cat_dom"/>
</dbReference>
<evidence type="ECO:0000256" key="14">
    <source>
        <dbReference type="ARBA" id="ARBA00023319"/>
    </source>
</evidence>
<evidence type="ECO:0000256" key="3">
    <source>
        <dbReference type="ARBA" id="ARBA00022679"/>
    </source>
</evidence>
<dbReference type="InterPro" id="IPR013783">
    <property type="entry name" value="Ig-like_fold"/>
</dbReference>
<evidence type="ECO:0000256" key="13">
    <source>
        <dbReference type="ARBA" id="ARBA00023180"/>
    </source>
</evidence>
<keyword evidence="7 17" id="KW-0067">ATP-binding</keyword>
<dbReference type="InterPro" id="IPR050122">
    <property type="entry name" value="RTK"/>
</dbReference>
<dbReference type="InterPro" id="IPR003598">
    <property type="entry name" value="Ig_sub2"/>
</dbReference>
<keyword evidence="4 22" id="KW-0812">Transmembrane</keyword>
<keyword evidence="10" id="KW-0829">Tyrosine-protein kinase</keyword>
<evidence type="ECO:0000256" key="22">
    <source>
        <dbReference type="SAM" id="Phobius"/>
    </source>
</evidence>
<dbReference type="SMART" id="SM00408">
    <property type="entry name" value="IGc2"/>
    <property type="match status" value="2"/>
</dbReference>
<accession>T1J416</accession>
<feature type="binding site" evidence="17">
    <location>
        <position position="636"/>
    </location>
    <ligand>
        <name>ATP</name>
        <dbReference type="ChEBI" id="CHEBI:30616"/>
    </ligand>
</feature>
<evidence type="ECO:0000256" key="9">
    <source>
        <dbReference type="ARBA" id="ARBA00023136"/>
    </source>
</evidence>
<dbReference type="InterPro" id="IPR013151">
    <property type="entry name" value="Immunoglobulin_dom"/>
</dbReference>
<dbReference type="EC" id="2.7.10.1" evidence="2"/>
<dbReference type="FunFam" id="1.10.510.10:FF:000554">
    <property type="entry name" value="Predicted protein"/>
    <property type="match status" value="1"/>
</dbReference>
<dbReference type="SMART" id="SM00409">
    <property type="entry name" value="IG"/>
    <property type="match status" value="2"/>
</dbReference>
<keyword evidence="14" id="KW-0393">Immunoglobulin domain</keyword>
<keyword evidence="26" id="KW-1185">Reference proteome</keyword>
<keyword evidence="3" id="KW-0808">Transferase</keyword>
<keyword evidence="8 22" id="KW-1133">Transmembrane helix</keyword>
<feature type="binding site" evidence="17 20">
    <location>
        <position position="443"/>
    </location>
    <ligand>
        <name>ATP</name>
        <dbReference type="ChEBI" id="CHEBI:30616"/>
    </ligand>
</feature>
<evidence type="ECO:0000256" key="12">
    <source>
        <dbReference type="ARBA" id="ARBA00023170"/>
    </source>
</evidence>
<dbReference type="Pfam" id="PF00047">
    <property type="entry name" value="ig"/>
    <property type="match status" value="1"/>
</dbReference>
<organism evidence="25 26">
    <name type="scientific">Strigamia maritima</name>
    <name type="common">European centipede</name>
    <name type="synonym">Geophilus maritimus</name>
    <dbReference type="NCBI Taxonomy" id="126957"/>
    <lineage>
        <taxon>Eukaryota</taxon>
        <taxon>Metazoa</taxon>
        <taxon>Ecdysozoa</taxon>
        <taxon>Arthropoda</taxon>
        <taxon>Myriapoda</taxon>
        <taxon>Chilopoda</taxon>
        <taxon>Pleurostigmophora</taxon>
        <taxon>Geophilomorpha</taxon>
        <taxon>Linotaeniidae</taxon>
        <taxon>Strigamia</taxon>
    </lineage>
</organism>
<dbReference type="PROSITE" id="PS00109">
    <property type="entry name" value="PROTEIN_KINASE_TYR"/>
    <property type="match status" value="1"/>
</dbReference>
<evidence type="ECO:0000256" key="6">
    <source>
        <dbReference type="ARBA" id="ARBA00022777"/>
    </source>
</evidence>
<feature type="binding site" evidence="18">
    <location>
        <position position="650"/>
    </location>
    <ligand>
        <name>Mg(2+)</name>
        <dbReference type="ChEBI" id="CHEBI:18420"/>
    </ligand>
</feature>
<dbReference type="PIRSF" id="PIRSF000615">
    <property type="entry name" value="TyrPK_CSF1-R"/>
    <property type="match status" value="1"/>
</dbReference>
<evidence type="ECO:0000256" key="20">
    <source>
        <dbReference type="PROSITE-ProRule" id="PRU10141"/>
    </source>
</evidence>
<dbReference type="Pfam" id="PF07679">
    <property type="entry name" value="I-set"/>
    <property type="match status" value="1"/>
</dbReference>
<comment type="subcellular location">
    <subcellularLocation>
        <location evidence="1">Membrane</location>
        <topology evidence="1">Single-pass membrane protein</topology>
    </subcellularLocation>
</comment>
<sequence>SLYCIKQALMICHCIIDPDNLFLLPLLNAHISIFEIDPEAVIPCLPTHPNVTVTLLKNSRNFPMNVVNPKKNLMRFDPRRGFIISYPRSLFNGHFKCRGTLKDREDTTGRIILGWRADDSEMPLPEISTKDARNVLTGENFTLTCSIVYFCIPIRYVNWTVPNPMREHLQPSNIRNTVNNTHEHFESTIVITDTVPEDEGSYNCSIFTYTLRELETSVIINITSKTKPVISATNLQGKTITHNKGNDVNLTCRAFGIPTPNVMWYKGIKRINYTTPGMAFMDNSTRLFITRVTEENDGVYSCKIENSQGSDFANATLKVLPAIGKNQRIHTAGMIGAGIVAAFVLLLLSIILAKFICKERKQRRDLAILRKMLFEQGDTANINPDIPLSDQVELLPYDRRWEFSREKLKLGKPLGQGAFGRVIKAQAYGLLGNDDKPVIVAVKLLKERADLSQQKALLQELKIMIHLGRHVNILNLLGACTKRIDKGELMVIVEYCSRGNLRHFLLNHRDVYTNQVDPRTGVIYNGASFLPYPDNESIASRSRTNSLYDKQLFPAPPTIGENTLDTQMTDISHTESHIQNSGDFSDGSITGGSRTSSRHKKKIITTSDLLCMAFQIARGMEYLADKKLVHRDLAARNILLNEDYIIKICDFGLAKDLYKYTVYKKKGNGPLPVKWMAIESIRDRIFSTQSDVWSFGIVLWELFTLGGNPYPGIEVDEDFFQKLVNGYRLSKPDFASADIYVVMRDCWKEHHKDRPTFPQLVDRIGSQLDDNIKNYYVNLSAVRRILPIDELTEEYLPMDAATMEEEQNDKKVNDYQQPRARDRYVNLPQMTRNVPHEYLIMDTADTIPEPVSPKTENNCSYVNSPEIFAQYDKAGLNLQMNLKNRFPLEAESIPMLNFNSNGDPHYRIPPSGKCVEMDSFKTDSDSSSGIVSDITPHHCSNGTFV</sequence>
<dbReference type="PROSITE" id="PS50835">
    <property type="entry name" value="IG_LIKE"/>
    <property type="match status" value="2"/>
</dbReference>
<dbReference type="SUPFAM" id="SSF48726">
    <property type="entry name" value="Immunoglobulin"/>
    <property type="match status" value="2"/>
</dbReference>
<dbReference type="PROSITE" id="PS00107">
    <property type="entry name" value="PROTEIN_KINASE_ATP"/>
    <property type="match status" value="1"/>
</dbReference>
<feature type="transmembrane region" description="Helical" evidence="22">
    <location>
        <begin position="334"/>
        <end position="356"/>
    </location>
</feature>
<feature type="site" description="Important for interaction with phosphotyrosine-binding proteins" evidence="19">
    <location>
        <position position="776"/>
    </location>
</feature>
<dbReference type="InterPro" id="IPR000719">
    <property type="entry name" value="Prot_kinase_dom"/>
</dbReference>
<dbReference type="GO" id="GO:0005524">
    <property type="term" value="F:ATP binding"/>
    <property type="evidence" value="ECO:0007669"/>
    <property type="project" value="UniProtKB-UniRule"/>
</dbReference>
<evidence type="ECO:0000259" key="23">
    <source>
        <dbReference type="PROSITE" id="PS50011"/>
    </source>
</evidence>
<dbReference type="GO" id="GO:0046872">
    <property type="term" value="F:metal ion binding"/>
    <property type="evidence" value="ECO:0007669"/>
    <property type="project" value="UniProtKB-KW"/>
</dbReference>
<keyword evidence="13" id="KW-0325">Glycoprotein</keyword>
<dbReference type="Gene3D" id="1.10.510.10">
    <property type="entry name" value="Transferase(Phosphotransferase) domain 1"/>
    <property type="match status" value="1"/>
</dbReference>
<evidence type="ECO:0000256" key="21">
    <source>
        <dbReference type="SAM" id="MobiDB-lite"/>
    </source>
</evidence>
<feature type="binding site" evidence="17">
    <location>
        <begin position="415"/>
        <end position="422"/>
    </location>
    <ligand>
        <name>ATP</name>
        <dbReference type="ChEBI" id="CHEBI:30616"/>
    </ligand>
</feature>
<comment type="catalytic activity">
    <reaction evidence="15">
        <text>L-tyrosyl-[protein] + ATP = O-phospho-L-tyrosyl-[protein] + ADP + H(+)</text>
        <dbReference type="Rhea" id="RHEA:10596"/>
        <dbReference type="Rhea" id="RHEA-COMP:10136"/>
        <dbReference type="Rhea" id="RHEA-COMP:20101"/>
        <dbReference type="ChEBI" id="CHEBI:15378"/>
        <dbReference type="ChEBI" id="CHEBI:30616"/>
        <dbReference type="ChEBI" id="CHEBI:46858"/>
        <dbReference type="ChEBI" id="CHEBI:61978"/>
        <dbReference type="ChEBI" id="CHEBI:456216"/>
        <dbReference type="EC" id="2.7.10.1"/>
    </reaction>
</comment>
<dbReference type="PANTHER" id="PTHR24416:SF600">
    <property type="entry name" value="PDGF- AND VEGF-RECEPTOR RELATED, ISOFORM J"/>
    <property type="match status" value="1"/>
</dbReference>
<dbReference type="SUPFAM" id="SSF56112">
    <property type="entry name" value="Protein kinase-like (PK-like)"/>
    <property type="match status" value="1"/>
</dbReference>
<dbReference type="Gene3D" id="3.30.200.20">
    <property type="entry name" value="Phosphorylase Kinase, domain 1"/>
    <property type="match status" value="1"/>
</dbReference>
<keyword evidence="11" id="KW-1015">Disulfide bond</keyword>
<name>T1J416_STRMM</name>
<feature type="binding site" evidence="18">
    <location>
        <position position="637"/>
    </location>
    <ligand>
        <name>Mg(2+)</name>
        <dbReference type="ChEBI" id="CHEBI:18420"/>
    </ligand>
</feature>
<dbReference type="STRING" id="126957.T1J416"/>
<keyword evidence="18" id="KW-0479">Metal-binding</keyword>
<evidence type="ECO:0000256" key="10">
    <source>
        <dbReference type="ARBA" id="ARBA00023137"/>
    </source>
</evidence>
<evidence type="ECO:0000256" key="15">
    <source>
        <dbReference type="ARBA" id="ARBA00051243"/>
    </source>
</evidence>
<dbReference type="InterPro" id="IPR003599">
    <property type="entry name" value="Ig_sub"/>
</dbReference>
<dbReference type="OMA" id="FICKERK"/>
<dbReference type="CDD" id="cd00096">
    <property type="entry name" value="Ig"/>
    <property type="match status" value="1"/>
</dbReference>
<dbReference type="SMART" id="SM00219">
    <property type="entry name" value="TyrKc"/>
    <property type="match status" value="1"/>
</dbReference>
<keyword evidence="9 22" id="KW-0472">Membrane</keyword>
<feature type="compositionally biased region" description="Low complexity" evidence="21">
    <location>
        <begin position="585"/>
        <end position="595"/>
    </location>
</feature>
<keyword evidence="12" id="KW-0675">Receptor</keyword>
<reference evidence="26" key="1">
    <citation type="submission" date="2011-05" db="EMBL/GenBank/DDBJ databases">
        <authorList>
            <person name="Richards S.R."/>
            <person name="Qu J."/>
            <person name="Jiang H."/>
            <person name="Jhangiani S.N."/>
            <person name="Agravi P."/>
            <person name="Goodspeed R."/>
            <person name="Gross S."/>
            <person name="Mandapat C."/>
            <person name="Jackson L."/>
            <person name="Mathew T."/>
            <person name="Pu L."/>
            <person name="Thornton R."/>
            <person name="Saada N."/>
            <person name="Wilczek-Boney K.B."/>
            <person name="Lee S."/>
            <person name="Kovar C."/>
            <person name="Wu Y."/>
            <person name="Scherer S.E."/>
            <person name="Worley K.C."/>
            <person name="Muzny D.M."/>
            <person name="Gibbs R."/>
        </authorList>
    </citation>
    <scope>NUCLEOTIDE SEQUENCE</scope>
    <source>
        <strain evidence="26">Brora</strain>
    </source>
</reference>
<dbReference type="HOGENOM" id="CLU_311155_0_0_1"/>
<evidence type="ECO:0000256" key="8">
    <source>
        <dbReference type="ARBA" id="ARBA00022989"/>
    </source>
</evidence>
<dbReference type="InterPro" id="IPR017441">
    <property type="entry name" value="Protein_kinase_ATP_BS"/>
</dbReference>
<dbReference type="GO" id="GO:0005886">
    <property type="term" value="C:plasma membrane"/>
    <property type="evidence" value="ECO:0007669"/>
    <property type="project" value="TreeGrafter"/>
</dbReference>
<dbReference type="PROSITE" id="PS50011">
    <property type="entry name" value="PROTEIN_KINASE_DOM"/>
    <property type="match status" value="1"/>
</dbReference>
<dbReference type="InterPro" id="IPR011009">
    <property type="entry name" value="Kinase-like_dom_sf"/>
</dbReference>
<dbReference type="AlphaFoldDB" id="T1J416"/>
<dbReference type="InterPro" id="IPR020635">
    <property type="entry name" value="Tyr_kinase_cat_dom"/>
</dbReference>
<evidence type="ECO:0000256" key="17">
    <source>
        <dbReference type="PIRSR" id="PIRSR000615-2"/>
    </source>
</evidence>
<proteinExistence type="predicted"/>
<feature type="region of interest" description="Disordered" evidence="21">
    <location>
        <begin position="576"/>
        <end position="599"/>
    </location>
</feature>
<dbReference type="Proteomes" id="UP000014500">
    <property type="component" value="Unassembled WGS sequence"/>
</dbReference>
<dbReference type="Pfam" id="PF21339">
    <property type="entry name" value="VEGFR-1-like_Ig-like"/>
    <property type="match status" value="1"/>
</dbReference>
<keyword evidence="5 17" id="KW-0547">Nucleotide-binding</keyword>
<evidence type="ECO:0000313" key="25">
    <source>
        <dbReference type="EnsemblMetazoa" id="SMAR008344-PA"/>
    </source>
</evidence>
<dbReference type="InterPro" id="IPR036179">
    <property type="entry name" value="Ig-like_dom_sf"/>
</dbReference>
<feature type="active site" description="Proton acceptor" evidence="16">
    <location>
        <position position="632"/>
    </location>
</feature>
<evidence type="ECO:0000256" key="1">
    <source>
        <dbReference type="ARBA" id="ARBA00004167"/>
    </source>
</evidence>
<dbReference type="eggNOG" id="KOG0200">
    <property type="taxonomic scope" value="Eukaryota"/>
</dbReference>
<dbReference type="GO" id="GO:0043235">
    <property type="term" value="C:receptor complex"/>
    <property type="evidence" value="ECO:0007669"/>
    <property type="project" value="TreeGrafter"/>
</dbReference>
<dbReference type="EnsemblMetazoa" id="SMAR008344-RA">
    <property type="protein sequence ID" value="SMAR008344-PA"/>
    <property type="gene ID" value="SMAR008344"/>
</dbReference>
<feature type="domain" description="Protein kinase" evidence="23">
    <location>
        <begin position="408"/>
        <end position="777"/>
    </location>
</feature>
<feature type="domain" description="Ig-like" evidence="24">
    <location>
        <begin position="228"/>
        <end position="318"/>
    </location>
</feature>
<evidence type="ECO:0000313" key="26">
    <source>
        <dbReference type="Proteomes" id="UP000014500"/>
    </source>
</evidence>
<evidence type="ECO:0000256" key="16">
    <source>
        <dbReference type="PIRSR" id="PIRSR000615-1"/>
    </source>
</evidence>
<evidence type="ECO:0000256" key="4">
    <source>
        <dbReference type="ARBA" id="ARBA00022692"/>
    </source>
</evidence>
<dbReference type="InterPro" id="IPR007110">
    <property type="entry name" value="Ig-like_dom"/>
</dbReference>
<dbReference type="InterPro" id="IPR013098">
    <property type="entry name" value="Ig_I-set"/>
</dbReference>
<dbReference type="FunFam" id="2.60.40.10:FF:000107">
    <property type="entry name" value="Myosin, light chain kinase a"/>
    <property type="match status" value="1"/>
</dbReference>
<keyword evidence="6" id="KW-0418">Kinase</keyword>
<dbReference type="Pfam" id="PF07714">
    <property type="entry name" value="PK_Tyr_Ser-Thr"/>
    <property type="match status" value="1"/>
</dbReference>
<feature type="domain" description="Ig-like" evidence="24">
    <location>
        <begin position="125"/>
        <end position="221"/>
    </location>
</feature>
<dbReference type="GO" id="GO:0004714">
    <property type="term" value="F:transmembrane receptor protein tyrosine kinase activity"/>
    <property type="evidence" value="ECO:0007669"/>
    <property type="project" value="UniProtKB-EC"/>
</dbReference>
<protein>
    <recommendedName>
        <fullName evidence="2">receptor protein-tyrosine kinase</fullName>
        <ecNumber evidence="2">2.7.10.1</ecNumber>
    </recommendedName>
</protein>
<dbReference type="GO" id="GO:0007169">
    <property type="term" value="P:cell surface receptor protein tyrosine kinase signaling pathway"/>
    <property type="evidence" value="ECO:0007669"/>
    <property type="project" value="TreeGrafter"/>
</dbReference>
<evidence type="ECO:0000256" key="7">
    <source>
        <dbReference type="ARBA" id="ARBA00022840"/>
    </source>
</evidence>
<dbReference type="FunFam" id="3.30.200.20:FF:000384">
    <property type="entry name" value="Receptor protein-tyrosine kinase"/>
    <property type="match status" value="1"/>
</dbReference>
<evidence type="ECO:0000256" key="2">
    <source>
        <dbReference type="ARBA" id="ARBA00011902"/>
    </source>
</evidence>
<dbReference type="Gene3D" id="2.60.40.10">
    <property type="entry name" value="Immunoglobulins"/>
    <property type="match status" value="3"/>
</dbReference>
<dbReference type="PhylomeDB" id="T1J416"/>
<evidence type="ECO:0000256" key="19">
    <source>
        <dbReference type="PIRSR" id="PIRSR000615-4"/>
    </source>
</evidence>
<dbReference type="PANTHER" id="PTHR24416">
    <property type="entry name" value="TYROSINE-PROTEIN KINASE RECEPTOR"/>
    <property type="match status" value="1"/>
</dbReference>
<keyword evidence="18" id="KW-0460">Magnesium</keyword>
<reference evidence="25" key="2">
    <citation type="submission" date="2015-02" db="UniProtKB">
        <authorList>
            <consortium name="EnsemblMetazoa"/>
        </authorList>
    </citation>
    <scope>IDENTIFICATION</scope>
</reference>
<dbReference type="InterPro" id="IPR008266">
    <property type="entry name" value="Tyr_kinase_AS"/>
</dbReference>
<evidence type="ECO:0000259" key="24">
    <source>
        <dbReference type="PROSITE" id="PS50835"/>
    </source>
</evidence>
<evidence type="ECO:0000256" key="5">
    <source>
        <dbReference type="ARBA" id="ARBA00022741"/>
    </source>
</evidence>